<accession>A0A7R7EJU4</accession>
<gene>
    <name evidence="1" type="ORF">bsdtb5_14150</name>
</gene>
<dbReference type="AlphaFoldDB" id="A0A7R7EJU4"/>
<dbReference type="Proteomes" id="UP000595897">
    <property type="component" value="Chromosome"/>
</dbReference>
<dbReference type="EMBL" id="AP024169">
    <property type="protein sequence ID" value="BCN30120.1"/>
    <property type="molecule type" value="Genomic_DNA"/>
</dbReference>
<keyword evidence="2" id="KW-1185">Reference proteome</keyword>
<dbReference type="KEGG" id="ahb:bsdtb5_14150"/>
<organism evidence="1 2">
    <name type="scientific">Anaeromicropila herbilytica</name>
    <dbReference type="NCBI Taxonomy" id="2785025"/>
    <lineage>
        <taxon>Bacteria</taxon>
        <taxon>Bacillati</taxon>
        <taxon>Bacillota</taxon>
        <taxon>Clostridia</taxon>
        <taxon>Lachnospirales</taxon>
        <taxon>Lachnospiraceae</taxon>
        <taxon>Anaeromicropila</taxon>
    </lineage>
</organism>
<proteinExistence type="predicted"/>
<evidence type="ECO:0008006" key="3">
    <source>
        <dbReference type="Google" id="ProtNLM"/>
    </source>
</evidence>
<protein>
    <recommendedName>
        <fullName evidence="3">NurA domain-containing protein</fullName>
    </recommendedName>
</protein>
<evidence type="ECO:0000313" key="2">
    <source>
        <dbReference type="Proteomes" id="UP000595897"/>
    </source>
</evidence>
<sequence>MTMDGVKQGETTISQSIVANIQLGLPATVSKLSAKMRFIDRVAPTLKDGGVIRNIELINPVTINATGIACSSRTSNAFGGILYVAGAVRQDILIKDGTIYKTSQESKVEVDEIDDLDSQKKLKFIDIINVYKLLTELMEQDEKPELVLLEVPILLERADAPLDTRMDIVNIYNKCRKVILKFWEKYKDDVYPFNKNGVKIASVGNKRFGAVIFALSDENMKYIPDEIDKNITEKIGDLMPKLQEVGIKRLMTGILVKRTRTAAFQYDGINKDSRLEPEQLRDIGLMGMHIKAGNATSPLLVEVLGTVKDWNTGMLDELASQIISLITFDQSKALPMPLWYAKYALRPLEATDNGKNRILEYYKVQARESLKNEELESIWKENLDVFEE</sequence>
<evidence type="ECO:0000313" key="1">
    <source>
        <dbReference type="EMBL" id="BCN30120.1"/>
    </source>
</evidence>
<name>A0A7R7EJU4_9FIRM</name>
<reference evidence="1 2" key="1">
    <citation type="submission" date="2020-11" db="EMBL/GenBank/DDBJ databases">
        <title>Draft genome sequencing of a Lachnospiraceae strain isolated from anoxic soil subjected to BSD treatment.</title>
        <authorList>
            <person name="Uek A."/>
            <person name="Tonouchi A."/>
        </authorList>
    </citation>
    <scope>NUCLEOTIDE SEQUENCE [LARGE SCALE GENOMIC DNA]</scope>
    <source>
        <strain evidence="1 2">TB5</strain>
    </source>
</reference>